<dbReference type="Proteomes" id="UP000244792">
    <property type="component" value="Chromosome"/>
</dbReference>
<dbReference type="SUPFAM" id="SSF56601">
    <property type="entry name" value="beta-lactamase/transpeptidase-like"/>
    <property type="match status" value="1"/>
</dbReference>
<dbReference type="GO" id="GO:0005886">
    <property type="term" value="C:plasma membrane"/>
    <property type="evidence" value="ECO:0007669"/>
    <property type="project" value="UniProtKB-SubCell"/>
</dbReference>
<evidence type="ECO:0000256" key="1">
    <source>
        <dbReference type="ARBA" id="ARBA00004167"/>
    </source>
</evidence>
<dbReference type="GO" id="GO:0009252">
    <property type="term" value="P:peptidoglycan biosynthetic process"/>
    <property type="evidence" value="ECO:0007669"/>
    <property type="project" value="UniProtKB-KW"/>
</dbReference>
<feature type="domain" description="Penicillin-binding protein transpeptidase" evidence="14">
    <location>
        <begin position="249"/>
        <end position="554"/>
    </location>
</feature>
<dbReference type="GO" id="GO:0008658">
    <property type="term" value="F:penicillin binding"/>
    <property type="evidence" value="ECO:0007669"/>
    <property type="project" value="InterPro"/>
</dbReference>
<accession>A0A2R4VZP0</accession>
<dbReference type="GO" id="GO:0008360">
    <property type="term" value="P:regulation of cell shape"/>
    <property type="evidence" value="ECO:0007669"/>
    <property type="project" value="UniProtKB-KW"/>
</dbReference>
<keyword evidence="9" id="KW-0133">Cell shape</keyword>
<dbReference type="NCBIfam" id="TIGR03423">
    <property type="entry name" value="pbp2_mrdA"/>
    <property type="match status" value="1"/>
</dbReference>
<evidence type="ECO:0000259" key="15">
    <source>
        <dbReference type="Pfam" id="PF03717"/>
    </source>
</evidence>
<dbReference type="GO" id="GO:0071972">
    <property type="term" value="F:peptidoglycan L,D-transpeptidase activity"/>
    <property type="evidence" value="ECO:0007669"/>
    <property type="project" value="TreeGrafter"/>
</dbReference>
<keyword evidence="13" id="KW-0961">Cell wall biogenesis/degradation</keyword>
<evidence type="ECO:0000256" key="3">
    <source>
        <dbReference type="ARBA" id="ARBA00022475"/>
    </source>
</evidence>
<dbReference type="GO" id="GO:0016740">
    <property type="term" value="F:transferase activity"/>
    <property type="evidence" value="ECO:0007669"/>
    <property type="project" value="UniProtKB-KW"/>
</dbReference>
<keyword evidence="7" id="KW-0812">Transmembrane</keyword>
<name>A0A2R4VZP0_THEAF</name>
<dbReference type="GO" id="GO:0006508">
    <property type="term" value="P:proteolysis"/>
    <property type="evidence" value="ECO:0007669"/>
    <property type="project" value="UniProtKB-KW"/>
</dbReference>
<dbReference type="PANTHER" id="PTHR30627">
    <property type="entry name" value="PEPTIDOGLYCAN D,D-TRANSPEPTIDASE"/>
    <property type="match status" value="1"/>
</dbReference>
<keyword evidence="12" id="KW-0472">Membrane</keyword>
<dbReference type="Gene3D" id="3.90.1310.10">
    <property type="entry name" value="Penicillin-binding protein 2a (Domain 2)"/>
    <property type="match status" value="1"/>
</dbReference>
<organism evidence="16 17">
    <name type="scientific">Thermodesulfobium acidiphilum</name>
    <dbReference type="NCBI Taxonomy" id="1794699"/>
    <lineage>
        <taxon>Bacteria</taxon>
        <taxon>Pseudomonadati</taxon>
        <taxon>Thermodesulfobiota</taxon>
        <taxon>Thermodesulfobiia</taxon>
        <taxon>Thermodesulfobiales</taxon>
        <taxon>Thermodesulfobiaceae</taxon>
        <taxon>Thermodesulfobium</taxon>
    </lineage>
</organism>
<dbReference type="GO" id="GO:0071555">
    <property type="term" value="P:cell wall organization"/>
    <property type="evidence" value="ECO:0007669"/>
    <property type="project" value="UniProtKB-KW"/>
</dbReference>
<keyword evidence="16" id="KW-0808">Transferase</keyword>
<keyword evidence="11" id="KW-1133">Transmembrane helix</keyword>
<reference evidence="16 17" key="1">
    <citation type="submission" date="2017-04" db="EMBL/GenBank/DDBJ databases">
        <title>Genomic insights into metabolism of Thermodesulfobium acidiphilum.</title>
        <authorList>
            <person name="Toshchakov S.V."/>
            <person name="Frolov E.N."/>
            <person name="Kublanov I.V."/>
            <person name="Samarov N.I."/>
            <person name="Novikov A."/>
            <person name="Lebedinsky A.V."/>
            <person name="Bonch-Osmolovskaya E.A."/>
            <person name="Chernyh N.A."/>
        </authorList>
    </citation>
    <scope>NUCLEOTIDE SEQUENCE [LARGE SCALE GENOMIC DNA]</scope>
    <source>
        <strain evidence="16 17">3127-1</strain>
    </source>
</reference>
<evidence type="ECO:0000256" key="13">
    <source>
        <dbReference type="ARBA" id="ARBA00023316"/>
    </source>
</evidence>
<dbReference type="GO" id="GO:0009002">
    <property type="term" value="F:serine-type D-Ala-D-Ala carboxypeptidase activity"/>
    <property type="evidence" value="ECO:0007669"/>
    <property type="project" value="InterPro"/>
</dbReference>
<evidence type="ECO:0000259" key="14">
    <source>
        <dbReference type="Pfam" id="PF00905"/>
    </source>
</evidence>
<keyword evidence="4" id="KW-0997">Cell inner membrane</keyword>
<evidence type="ECO:0000313" key="16">
    <source>
        <dbReference type="EMBL" id="AWB10023.1"/>
    </source>
</evidence>
<dbReference type="OrthoDB" id="9804124at2"/>
<evidence type="ECO:0000256" key="4">
    <source>
        <dbReference type="ARBA" id="ARBA00022519"/>
    </source>
</evidence>
<keyword evidence="8" id="KW-0378">Hydrolase</keyword>
<protein>
    <submittedName>
        <fullName evidence="16">Peptidoglycan glycosyltransferase</fullName>
    </submittedName>
</protein>
<evidence type="ECO:0000256" key="2">
    <source>
        <dbReference type="ARBA" id="ARBA00004236"/>
    </source>
</evidence>
<dbReference type="SUPFAM" id="SSF56519">
    <property type="entry name" value="Penicillin binding protein dimerisation domain"/>
    <property type="match status" value="1"/>
</dbReference>
<keyword evidence="3" id="KW-1003">Cell membrane</keyword>
<dbReference type="Pfam" id="PF03717">
    <property type="entry name" value="PBP_dimer"/>
    <property type="match status" value="1"/>
</dbReference>
<feature type="domain" description="Penicillin-binding protein dimerisation" evidence="15">
    <location>
        <begin position="49"/>
        <end position="215"/>
    </location>
</feature>
<dbReference type="KEGG" id="taci:TDSAC_0650"/>
<evidence type="ECO:0000256" key="9">
    <source>
        <dbReference type="ARBA" id="ARBA00022960"/>
    </source>
</evidence>
<dbReference type="InterPro" id="IPR005311">
    <property type="entry name" value="PBP_dimer"/>
</dbReference>
<evidence type="ECO:0000256" key="11">
    <source>
        <dbReference type="ARBA" id="ARBA00022989"/>
    </source>
</evidence>
<dbReference type="InterPro" id="IPR017790">
    <property type="entry name" value="Penicillin-binding_protein_2"/>
</dbReference>
<dbReference type="InterPro" id="IPR050515">
    <property type="entry name" value="Beta-lactam/transpept"/>
</dbReference>
<keyword evidence="17" id="KW-1185">Reference proteome</keyword>
<dbReference type="RefSeq" id="WP_108308855.1">
    <property type="nucleotide sequence ID" value="NZ_CP020921.1"/>
</dbReference>
<evidence type="ECO:0000256" key="8">
    <source>
        <dbReference type="ARBA" id="ARBA00022801"/>
    </source>
</evidence>
<evidence type="ECO:0000256" key="12">
    <source>
        <dbReference type="ARBA" id="ARBA00023136"/>
    </source>
</evidence>
<sequence>MRIRRREFLSIGFLGILWTALNYRLISLAMFGGDEFKQVTIDSTTRILPIPAPRGKIFDRKGLPMAYDSSAHVIMFMARDNKNAMELAENISPILNEDSAKIYESIKKSIGNPYPYILHEKLDTKQYLSLSELTFRQKGFRLIEIPMRNYPLKNVGCHAVGYVGEASESDLKRFPYLHPNQIVGKTGVELIKDKELRGQDGADITIVDAFGNIQKRFQGTKPIPGENVKINIDSDLQEYAQKLLNERPGALVALDPRSGEILTLASSPDFDSNKMVYGMTQKDWDNILKEDHPFINRALSSFPPGSTFKIAVSVAALEEGVTTPEELFYCPGYLKVGDHTFYCWLPGGHGHLHIERAIAQSCDVVFYTLGLRLGPEKIRYYANKFGLDLPSGLKLPGEETGFLPTKEWKEKKFNDVWYDGDTVNMSIGQGFVRTTPLDIARMMSIFVNKGSFAGCKLISGENTSYEGFKFSEKTYEVVREGLRKAVLEGTAMILNSDKYSAIAKTGTAEDPPRKKPHSWIVVAAPYEAPEIVVCVFFEHIGEGASFSGPVAKSYLDYYFSNPSLRER</sequence>
<dbReference type="InterPro" id="IPR012338">
    <property type="entry name" value="Beta-lactam/transpept-like"/>
</dbReference>
<evidence type="ECO:0000256" key="7">
    <source>
        <dbReference type="ARBA" id="ARBA00022692"/>
    </source>
</evidence>
<evidence type="ECO:0000256" key="6">
    <source>
        <dbReference type="ARBA" id="ARBA00022670"/>
    </source>
</evidence>
<evidence type="ECO:0000313" key="17">
    <source>
        <dbReference type="Proteomes" id="UP000244792"/>
    </source>
</evidence>
<proteinExistence type="predicted"/>
<evidence type="ECO:0000256" key="10">
    <source>
        <dbReference type="ARBA" id="ARBA00022984"/>
    </source>
</evidence>
<gene>
    <name evidence="16" type="ORF">TDSAC_0650</name>
</gene>
<dbReference type="EMBL" id="CP020921">
    <property type="protein sequence ID" value="AWB10023.1"/>
    <property type="molecule type" value="Genomic_DNA"/>
</dbReference>
<keyword evidence="5" id="KW-0121">Carboxypeptidase</keyword>
<dbReference type="InterPro" id="IPR001460">
    <property type="entry name" value="PCN-bd_Tpept"/>
</dbReference>
<keyword evidence="6" id="KW-0645">Protease</keyword>
<keyword evidence="10" id="KW-0573">Peptidoglycan synthesis</keyword>
<dbReference type="PANTHER" id="PTHR30627:SF2">
    <property type="entry name" value="PEPTIDOGLYCAN D,D-TRANSPEPTIDASE MRDA"/>
    <property type="match status" value="1"/>
</dbReference>
<dbReference type="InterPro" id="IPR036138">
    <property type="entry name" value="PBP_dimer_sf"/>
</dbReference>
<dbReference type="Gene3D" id="3.40.710.10">
    <property type="entry name" value="DD-peptidase/beta-lactamase superfamily"/>
    <property type="match status" value="1"/>
</dbReference>
<dbReference type="AlphaFoldDB" id="A0A2R4VZP0"/>
<dbReference type="Gene3D" id="3.30.1390.30">
    <property type="entry name" value="Penicillin-binding protein 2a, domain 3"/>
    <property type="match status" value="1"/>
</dbReference>
<evidence type="ECO:0000256" key="5">
    <source>
        <dbReference type="ARBA" id="ARBA00022645"/>
    </source>
</evidence>
<dbReference type="Pfam" id="PF00905">
    <property type="entry name" value="Transpeptidase"/>
    <property type="match status" value="1"/>
</dbReference>
<comment type="subcellular location">
    <subcellularLocation>
        <location evidence="2">Cell membrane</location>
    </subcellularLocation>
    <subcellularLocation>
        <location evidence="1">Membrane</location>
        <topology evidence="1">Single-pass membrane protein</topology>
    </subcellularLocation>
</comment>